<feature type="transmembrane region" description="Helical" evidence="3">
    <location>
        <begin position="31"/>
        <end position="54"/>
    </location>
</feature>
<dbReference type="VEuPathDB" id="ToxoDB:LOC113147231"/>
<evidence type="ECO:0000256" key="3">
    <source>
        <dbReference type="SAM" id="Phobius"/>
    </source>
</evidence>
<feature type="compositionally biased region" description="Basic and acidic residues" evidence="2">
    <location>
        <begin position="121"/>
        <end position="130"/>
    </location>
</feature>
<proteinExistence type="predicted"/>
<evidence type="ECO:0000256" key="2">
    <source>
        <dbReference type="SAM" id="MobiDB-lite"/>
    </source>
</evidence>
<keyword evidence="5" id="KW-1185">Reference proteome</keyword>
<comment type="caution">
    <text evidence="4">The sequence shown here is derived from an EMBL/GenBank/DDBJ whole genome shotgun (WGS) entry which is preliminary data.</text>
</comment>
<evidence type="ECO:0000313" key="5">
    <source>
        <dbReference type="Proteomes" id="UP000095192"/>
    </source>
</evidence>
<sequence>MSALLGNYQQQHQPPHHSLHASGKMEQPVRLLGFVFLLLLAVAATQCSVALASIDPLENENGLPSSLEGVPHPLNTEDADVPSLRHPEDDIFAAPAEESATESEAEATATAVPEAAEDSSSEEHHQRTGESDEDLTSRQARGDGVSVTPADEFATASEEPAAAASEGGRLSEPLDAAESDGMTSREDADRLEDDSPAADAAASAGDSEEPAVASSEAAEEAEVGRSVTQEDGIFSADKAGQAEASEEASAQSETVKQRLEEEGDAETANSSFTFPAAGMGSAEAGVTSDEAHDVTSLSAVGEEQFSEANMKLASARLAALAEQSRSVLDAENYGESGREKKQRQDIQLRLNKTKETLDHELRRYKTAVTLFSARLSHMRQRLAAEARSVKRLGEAFSTRADAAIDLVTNQFRPFELKLNELEDKVEDLLAQGQGRVSLLLSAYRSELKQAAATELESIEAEIEGLVRQFKASNEQLDELLQLSEDAKLLTEKDIQRLQERMSNTLQLFDILTRQELLHLAQRQQQCALREIEEFTEKLSAMHLMEHVLETLVDKFAKDLEDYQERRRLSRALTFLDLSTSFAGPRPQSVCSVLVHLVRQKERAKDVGIVFVYGVAPPQSSGTPLSTLFVPPPSALRAAVSCWKKRTDIYGHKATSYAVIRVEGSLLEVFSVPFLEPERFIFETTEELRVALPSEFPERLAGAVNEANMAGGLDVPHSLVVYLGQVQDDQTRPPPTRILSHNRITLARHMLNHVEPPTKELTAVWERLQQQLNFVDAAAAAVMDGVAAGEAVQLALRRLDVEILCFTSALPVPPCRRDPHLREAFHYMQIQLTRTSSGFVLPADSVVVSALTSLVRIVHSGGPSCPVVISTSMQKKKHFWGSNTYTAVAEMITTDVTRASRGSLSRGSSGGPSLKSARPAAAATEAAVAQQQASCGGIACHPTTPVSMYSSAMGASTAREVKKMKLGEAIASLAKTAEGVVLLSEPWTRGYTLYVHVCVKGRKILYGPGVHVGGPARGISVESVRSDLHQGGPSLSIHVPYLWICTNEIGS</sequence>
<name>A0A1D3CUM2_9EIME</name>
<dbReference type="VEuPathDB" id="ToxoDB:LOC34621087"/>
<feature type="region of interest" description="Disordered" evidence="2">
    <location>
        <begin position="1"/>
        <end position="21"/>
    </location>
</feature>
<gene>
    <name evidence="4" type="ORF">cyc_04571</name>
</gene>
<keyword evidence="1" id="KW-0175">Coiled coil</keyword>
<keyword evidence="3" id="KW-0472">Membrane</keyword>
<organism evidence="4 5">
    <name type="scientific">Cyclospora cayetanensis</name>
    <dbReference type="NCBI Taxonomy" id="88456"/>
    <lineage>
        <taxon>Eukaryota</taxon>
        <taxon>Sar</taxon>
        <taxon>Alveolata</taxon>
        <taxon>Apicomplexa</taxon>
        <taxon>Conoidasida</taxon>
        <taxon>Coccidia</taxon>
        <taxon>Eucoccidiorida</taxon>
        <taxon>Eimeriorina</taxon>
        <taxon>Eimeriidae</taxon>
        <taxon>Cyclospora</taxon>
    </lineage>
</organism>
<dbReference type="VEuPathDB" id="ToxoDB:cyc_04571"/>
<reference evidence="4 5" key="1">
    <citation type="journal article" date="2016" name="BMC Genomics">
        <title>Comparative genomics reveals Cyclospora cayetanensis possesses coccidia-like metabolism and invasion components but unique surface antigens.</title>
        <authorList>
            <person name="Liu S."/>
            <person name="Wang L."/>
            <person name="Zheng H."/>
            <person name="Xu Z."/>
            <person name="Roellig D.M."/>
            <person name="Li N."/>
            <person name="Frace M.A."/>
            <person name="Tang K."/>
            <person name="Arrowood M.J."/>
            <person name="Moss D.M."/>
            <person name="Zhang L."/>
            <person name="Feng Y."/>
            <person name="Xiao L."/>
        </authorList>
    </citation>
    <scope>NUCLEOTIDE SEQUENCE [LARGE SCALE GENOMIC DNA]</scope>
    <source>
        <strain evidence="4 5">CHN_HEN01</strain>
    </source>
</reference>
<feature type="compositionally biased region" description="Low complexity" evidence="2">
    <location>
        <begin position="241"/>
        <end position="253"/>
    </location>
</feature>
<keyword evidence="3" id="KW-1133">Transmembrane helix</keyword>
<feature type="compositionally biased region" description="Low complexity" evidence="2">
    <location>
        <begin position="197"/>
        <end position="216"/>
    </location>
</feature>
<feature type="region of interest" description="Disordered" evidence="2">
    <location>
        <begin position="63"/>
        <end position="290"/>
    </location>
</feature>
<dbReference type="Proteomes" id="UP000095192">
    <property type="component" value="Unassembled WGS sequence"/>
</dbReference>
<evidence type="ECO:0000256" key="1">
    <source>
        <dbReference type="SAM" id="Coils"/>
    </source>
</evidence>
<dbReference type="InParanoid" id="A0A1D3CUM2"/>
<feature type="compositionally biased region" description="Low complexity" evidence="2">
    <location>
        <begin position="152"/>
        <end position="166"/>
    </location>
</feature>
<protein>
    <submittedName>
        <fullName evidence="4">Microtubule-binding</fullName>
    </submittedName>
</protein>
<dbReference type="AlphaFoldDB" id="A0A1D3CUM2"/>
<feature type="coiled-coil region" evidence="1">
    <location>
        <begin position="448"/>
        <end position="537"/>
    </location>
</feature>
<evidence type="ECO:0000313" key="4">
    <source>
        <dbReference type="EMBL" id="OEH74888.1"/>
    </source>
</evidence>
<keyword evidence="3" id="KW-0812">Transmembrane</keyword>
<dbReference type="EMBL" id="JROU02001886">
    <property type="protein sequence ID" value="OEH74888.1"/>
    <property type="molecule type" value="Genomic_DNA"/>
</dbReference>
<accession>A0A1D3CUM2</accession>